<dbReference type="Proteomes" id="UP000265520">
    <property type="component" value="Unassembled WGS sequence"/>
</dbReference>
<dbReference type="AlphaFoldDB" id="A0A392U675"/>
<comment type="caution">
    <text evidence="1">The sequence shown here is derived from an EMBL/GenBank/DDBJ whole genome shotgun (WGS) entry which is preliminary data.</text>
</comment>
<sequence>MFFDLDVDEVVRRRRRSMTPPPSTNTGK</sequence>
<dbReference type="EMBL" id="LXQA010738573">
    <property type="protein sequence ID" value="MCI68548.1"/>
    <property type="molecule type" value="Genomic_DNA"/>
</dbReference>
<evidence type="ECO:0000313" key="2">
    <source>
        <dbReference type="Proteomes" id="UP000265520"/>
    </source>
</evidence>
<reference evidence="1 2" key="1">
    <citation type="journal article" date="2018" name="Front. Plant Sci.">
        <title>Red Clover (Trifolium pratense) and Zigzag Clover (T. medium) - A Picture of Genomic Similarities and Differences.</title>
        <authorList>
            <person name="Dluhosova J."/>
            <person name="Istvanek J."/>
            <person name="Nedelnik J."/>
            <person name="Repkova J."/>
        </authorList>
    </citation>
    <scope>NUCLEOTIDE SEQUENCE [LARGE SCALE GENOMIC DNA]</scope>
    <source>
        <strain evidence="2">cv. 10/8</strain>
        <tissue evidence="1">Leaf</tissue>
    </source>
</reference>
<proteinExistence type="predicted"/>
<protein>
    <submittedName>
        <fullName evidence="1">Uncharacterized protein</fullName>
    </submittedName>
</protein>
<feature type="non-terminal residue" evidence="1">
    <location>
        <position position="28"/>
    </location>
</feature>
<name>A0A392U675_9FABA</name>
<organism evidence="1 2">
    <name type="scientific">Trifolium medium</name>
    <dbReference type="NCBI Taxonomy" id="97028"/>
    <lineage>
        <taxon>Eukaryota</taxon>
        <taxon>Viridiplantae</taxon>
        <taxon>Streptophyta</taxon>
        <taxon>Embryophyta</taxon>
        <taxon>Tracheophyta</taxon>
        <taxon>Spermatophyta</taxon>
        <taxon>Magnoliopsida</taxon>
        <taxon>eudicotyledons</taxon>
        <taxon>Gunneridae</taxon>
        <taxon>Pentapetalae</taxon>
        <taxon>rosids</taxon>
        <taxon>fabids</taxon>
        <taxon>Fabales</taxon>
        <taxon>Fabaceae</taxon>
        <taxon>Papilionoideae</taxon>
        <taxon>50 kb inversion clade</taxon>
        <taxon>NPAAA clade</taxon>
        <taxon>Hologalegina</taxon>
        <taxon>IRL clade</taxon>
        <taxon>Trifolieae</taxon>
        <taxon>Trifolium</taxon>
    </lineage>
</organism>
<keyword evidence="2" id="KW-1185">Reference proteome</keyword>
<evidence type="ECO:0000313" key="1">
    <source>
        <dbReference type="EMBL" id="MCI68548.1"/>
    </source>
</evidence>
<accession>A0A392U675</accession>